<evidence type="ECO:0000313" key="2">
    <source>
        <dbReference type="Proteomes" id="UP000295722"/>
    </source>
</evidence>
<dbReference type="AlphaFoldDB" id="A0A4V2ZZL1"/>
<gene>
    <name evidence="1" type="ORF">EYW47_00495</name>
</gene>
<proteinExistence type="predicted"/>
<keyword evidence="2" id="KW-1185">Reference proteome</keyword>
<name>A0A4V2ZZL1_9BURK</name>
<evidence type="ECO:0000313" key="1">
    <source>
        <dbReference type="EMBL" id="TDG25884.1"/>
    </source>
</evidence>
<sequence>MQSKNKPAPTARERAHIATIKQMACGVCGAPGPSDAHEIVQGAWFTSLPLCRDCHMGDFNGIHGQKRIWSVMKKDELSVLNETIGKLLYGH</sequence>
<dbReference type="RefSeq" id="WP_133192936.1">
    <property type="nucleotide sequence ID" value="NZ_JBHUCW010000015.1"/>
</dbReference>
<dbReference type="OrthoDB" id="6042215at2"/>
<organism evidence="1 2">
    <name type="scientific">Paraburkholderia silviterrae</name>
    <dbReference type="NCBI Taxonomy" id="2528715"/>
    <lineage>
        <taxon>Bacteria</taxon>
        <taxon>Pseudomonadati</taxon>
        <taxon>Pseudomonadota</taxon>
        <taxon>Betaproteobacteria</taxon>
        <taxon>Burkholderiales</taxon>
        <taxon>Burkholderiaceae</taxon>
        <taxon>Paraburkholderia</taxon>
    </lineage>
</organism>
<reference evidence="1 2" key="1">
    <citation type="submission" date="2019-03" db="EMBL/GenBank/DDBJ databases">
        <title>Paraburkholderia sp. 4M-K11, isolated from subtropical forest soil.</title>
        <authorList>
            <person name="Gao Z.-H."/>
            <person name="Qiu L.-H."/>
        </authorList>
    </citation>
    <scope>NUCLEOTIDE SEQUENCE [LARGE SCALE GENOMIC DNA]</scope>
    <source>
        <strain evidence="1 2">4M-K11</strain>
    </source>
</reference>
<dbReference type="Proteomes" id="UP000295722">
    <property type="component" value="Unassembled WGS sequence"/>
</dbReference>
<accession>A0A4V2ZZL1</accession>
<comment type="caution">
    <text evidence="1">The sequence shown here is derived from an EMBL/GenBank/DDBJ whole genome shotgun (WGS) entry which is preliminary data.</text>
</comment>
<dbReference type="EMBL" id="SMRP01000001">
    <property type="protein sequence ID" value="TDG25884.1"/>
    <property type="molecule type" value="Genomic_DNA"/>
</dbReference>
<protein>
    <submittedName>
        <fullName evidence="1">Uncharacterized protein</fullName>
    </submittedName>
</protein>